<evidence type="ECO:0008006" key="4">
    <source>
        <dbReference type="Google" id="ProtNLM"/>
    </source>
</evidence>
<feature type="signal peptide" evidence="1">
    <location>
        <begin position="1"/>
        <end position="21"/>
    </location>
</feature>
<sequence length="142" mass="15481">MKFNSSLCVLSAVTVSCGCQAWWCACVERQGSGSEGGVDGVACSGGWSWWFVLEQLDGDEEVLLLDWQCLAASVDYPQDVVDAGGEDYGPTGAEVDVAFAWFVEPNIGSSKWLISSLDVDFGVRARLRQKFCLKNNLMQLIL</sequence>
<dbReference type="EMBL" id="CAWUPB010001197">
    <property type="protein sequence ID" value="CAK7356425.1"/>
    <property type="molecule type" value="Genomic_DNA"/>
</dbReference>
<gene>
    <name evidence="2" type="ORF">DCAF_LOCUS26697</name>
</gene>
<accession>A0AAV1SQW8</accession>
<keyword evidence="1" id="KW-0732">Signal</keyword>
<evidence type="ECO:0000313" key="2">
    <source>
        <dbReference type="EMBL" id="CAK7356425.1"/>
    </source>
</evidence>
<dbReference type="PROSITE" id="PS51257">
    <property type="entry name" value="PROKAR_LIPOPROTEIN"/>
    <property type="match status" value="1"/>
</dbReference>
<name>A0AAV1SQW8_9ROSI</name>
<dbReference type="AlphaFoldDB" id="A0AAV1SQW8"/>
<comment type="caution">
    <text evidence="2">The sequence shown here is derived from an EMBL/GenBank/DDBJ whole genome shotgun (WGS) entry which is preliminary data.</text>
</comment>
<proteinExistence type="predicted"/>
<keyword evidence="3" id="KW-1185">Reference proteome</keyword>
<dbReference type="Proteomes" id="UP001314170">
    <property type="component" value="Unassembled WGS sequence"/>
</dbReference>
<protein>
    <recommendedName>
        <fullName evidence="4">Secreted protein</fullName>
    </recommendedName>
</protein>
<feature type="chain" id="PRO_5043774266" description="Secreted protein" evidence="1">
    <location>
        <begin position="22"/>
        <end position="142"/>
    </location>
</feature>
<evidence type="ECO:0000256" key="1">
    <source>
        <dbReference type="SAM" id="SignalP"/>
    </source>
</evidence>
<evidence type="ECO:0000313" key="3">
    <source>
        <dbReference type="Proteomes" id="UP001314170"/>
    </source>
</evidence>
<organism evidence="2 3">
    <name type="scientific">Dovyalis caffra</name>
    <dbReference type="NCBI Taxonomy" id="77055"/>
    <lineage>
        <taxon>Eukaryota</taxon>
        <taxon>Viridiplantae</taxon>
        <taxon>Streptophyta</taxon>
        <taxon>Embryophyta</taxon>
        <taxon>Tracheophyta</taxon>
        <taxon>Spermatophyta</taxon>
        <taxon>Magnoliopsida</taxon>
        <taxon>eudicotyledons</taxon>
        <taxon>Gunneridae</taxon>
        <taxon>Pentapetalae</taxon>
        <taxon>rosids</taxon>
        <taxon>fabids</taxon>
        <taxon>Malpighiales</taxon>
        <taxon>Salicaceae</taxon>
        <taxon>Flacourtieae</taxon>
        <taxon>Dovyalis</taxon>
    </lineage>
</organism>
<reference evidence="2 3" key="1">
    <citation type="submission" date="2024-01" db="EMBL/GenBank/DDBJ databases">
        <authorList>
            <person name="Waweru B."/>
        </authorList>
    </citation>
    <scope>NUCLEOTIDE SEQUENCE [LARGE SCALE GENOMIC DNA]</scope>
</reference>